<evidence type="ECO:0000256" key="2">
    <source>
        <dbReference type="SAM" id="SignalP"/>
    </source>
</evidence>
<dbReference type="EMBL" id="BPQB01000026">
    <property type="protein sequence ID" value="GJE92438.1"/>
    <property type="molecule type" value="Genomic_DNA"/>
</dbReference>
<gene>
    <name evidence="3" type="ORF">PsYK624_085920</name>
</gene>
<keyword evidence="2" id="KW-0732">Signal</keyword>
<feature type="chain" id="PRO_5040243542" description="Secreted protein" evidence="2">
    <location>
        <begin position="20"/>
        <end position="167"/>
    </location>
</feature>
<dbReference type="AlphaFoldDB" id="A0A9P3GCM4"/>
<sequence>MLPVLHWSIVIDVAVETAAVDVVVTVAVTVDSAVTVVVVGSLQLPQSPPWGLAVAAMVMARAQETTERRVNIARGIRWSGTVAVDLLKTKPFCTPLCLPPLPPFGTQQRAAPSVPRPRQGPPYHLAPRPCRTSLRTAFYYSSIERGQEEYYHSDGSLSRRSASTPGT</sequence>
<name>A0A9P3GCM4_9APHY</name>
<evidence type="ECO:0000313" key="3">
    <source>
        <dbReference type="EMBL" id="GJE92438.1"/>
    </source>
</evidence>
<protein>
    <recommendedName>
        <fullName evidence="5">Secreted protein</fullName>
    </recommendedName>
</protein>
<reference evidence="3 4" key="1">
    <citation type="submission" date="2021-08" db="EMBL/GenBank/DDBJ databases">
        <title>Draft Genome Sequence of Phanerochaete sordida strain YK-624.</title>
        <authorList>
            <person name="Mori T."/>
            <person name="Dohra H."/>
            <person name="Suzuki T."/>
            <person name="Kawagishi H."/>
            <person name="Hirai H."/>
        </authorList>
    </citation>
    <scope>NUCLEOTIDE SEQUENCE [LARGE SCALE GENOMIC DNA]</scope>
    <source>
        <strain evidence="3 4">YK-624</strain>
    </source>
</reference>
<accession>A0A9P3GCM4</accession>
<feature type="signal peptide" evidence="2">
    <location>
        <begin position="1"/>
        <end position="19"/>
    </location>
</feature>
<feature type="region of interest" description="Disordered" evidence="1">
    <location>
        <begin position="107"/>
        <end position="129"/>
    </location>
</feature>
<evidence type="ECO:0000256" key="1">
    <source>
        <dbReference type="SAM" id="MobiDB-lite"/>
    </source>
</evidence>
<keyword evidence="4" id="KW-1185">Reference proteome</keyword>
<comment type="caution">
    <text evidence="3">The sequence shown here is derived from an EMBL/GenBank/DDBJ whole genome shotgun (WGS) entry which is preliminary data.</text>
</comment>
<proteinExistence type="predicted"/>
<organism evidence="3 4">
    <name type="scientific">Phanerochaete sordida</name>
    <dbReference type="NCBI Taxonomy" id="48140"/>
    <lineage>
        <taxon>Eukaryota</taxon>
        <taxon>Fungi</taxon>
        <taxon>Dikarya</taxon>
        <taxon>Basidiomycota</taxon>
        <taxon>Agaricomycotina</taxon>
        <taxon>Agaricomycetes</taxon>
        <taxon>Polyporales</taxon>
        <taxon>Phanerochaetaceae</taxon>
        <taxon>Phanerochaete</taxon>
    </lineage>
</organism>
<dbReference type="Proteomes" id="UP000703269">
    <property type="component" value="Unassembled WGS sequence"/>
</dbReference>
<evidence type="ECO:0000313" key="4">
    <source>
        <dbReference type="Proteomes" id="UP000703269"/>
    </source>
</evidence>
<evidence type="ECO:0008006" key="5">
    <source>
        <dbReference type="Google" id="ProtNLM"/>
    </source>
</evidence>